<comment type="caution">
    <text evidence="2">The sequence shown here is derived from an EMBL/GenBank/DDBJ whole genome shotgun (WGS) entry which is preliminary data.</text>
</comment>
<feature type="compositionally biased region" description="Low complexity" evidence="1">
    <location>
        <begin position="183"/>
        <end position="205"/>
    </location>
</feature>
<proteinExistence type="predicted"/>
<name>A0ABR3BC04_PHYBL</name>
<feature type="compositionally biased region" description="Low complexity" evidence="1">
    <location>
        <begin position="95"/>
        <end position="124"/>
    </location>
</feature>
<dbReference type="EMBL" id="JBCLYO010000001">
    <property type="protein sequence ID" value="KAL0096389.1"/>
    <property type="molecule type" value="Genomic_DNA"/>
</dbReference>
<gene>
    <name evidence="2" type="ORF">J3Q64DRAFT_1707475</name>
</gene>
<dbReference type="Proteomes" id="UP001448207">
    <property type="component" value="Unassembled WGS sequence"/>
</dbReference>
<feature type="compositionally biased region" description="Basic and acidic residues" evidence="1">
    <location>
        <begin position="161"/>
        <end position="172"/>
    </location>
</feature>
<keyword evidence="3" id="KW-1185">Reference proteome</keyword>
<reference evidence="2 3" key="1">
    <citation type="submission" date="2024-04" db="EMBL/GenBank/DDBJ databases">
        <title>Symmetric and asymmetric DNA N6-adenine methylation regulates different biological responses in Mucorales.</title>
        <authorList>
            <consortium name="Lawrence Berkeley National Laboratory"/>
            <person name="Lax C."/>
            <person name="Mondo S.J."/>
            <person name="Osorio-Concepcion M."/>
            <person name="Muszewska A."/>
            <person name="Corrochano-Luque M."/>
            <person name="Gutierrez G."/>
            <person name="Riley R."/>
            <person name="Lipzen A."/>
            <person name="Guo J."/>
            <person name="Hundley H."/>
            <person name="Amirebrahimi M."/>
            <person name="Ng V."/>
            <person name="Lorenzo-Gutierrez D."/>
            <person name="Binder U."/>
            <person name="Yang J."/>
            <person name="Song Y."/>
            <person name="Canovas D."/>
            <person name="Navarro E."/>
            <person name="Freitag M."/>
            <person name="Gabaldon T."/>
            <person name="Grigoriev I.V."/>
            <person name="Corrochano L.M."/>
            <person name="Nicolas F.E."/>
            <person name="Garre V."/>
        </authorList>
    </citation>
    <scope>NUCLEOTIDE SEQUENCE [LARGE SCALE GENOMIC DNA]</scope>
    <source>
        <strain evidence="2 3">L51</strain>
    </source>
</reference>
<feature type="non-terminal residue" evidence="2">
    <location>
        <position position="215"/>
    </location>
</feature>
<feature type="region of interest" description="Disordered" evidence="1">
    <location>
        <begin position="1"/>
        <end position="27"/>
    </location>
</feature>
<sequence>MPIEEEPDMPDQLMEFPQPVRIPPRDHIPNHQQLLQEQQQQQQQQQFAVETLVDAVDALRARDRENHFNQHQIDRVQPQLQQIWAELDELRTPGNRNNNININNSINNSNHHNQNNNNQSRHSSPGYDSELDNDAERHQQHDNRSIREESPLLHGYPTEEDNQRDRRQEHKANAGGVQPSRQSSSGLHTTSTSTSTSTSASTSTTAGRWDYNGHN</sequence>
<protein>
    <submittedName>
        <fullName evidence="2">Uncharacterized protein</fullName>
    </submittedName>
</protein>
<evidence type="ECO:0000256" key="1">
    <source>
        <dbReference type="SAM" id="MobiDB-lite"/>
    </source>
</evidence>
<feature type="region of interest" description="Disordered" evidence="1">
    <location>
        <begin position="92"/>
        <end position="215"/>
    </location>
</feature>
<evidence type="ECO:0000313" key="2">
    <source>
        <dbReference type="EMBL" id="KAL0096389.1"/>
    </source>
</evidence>
<organism evidence="2 3">
    <name type="scientific">Phycomyces blakesleeanus</name>
    <dbReference type="NCBI Taxonomy" id="4837"/>
    <lineage>
        <taxon>Eukaryota</taxon>
        <taxon>Fungi</taxon>
        <taxon>Fungi incertae sedis</taxon>
        <taxon>Mucoromycota</taxon>
        <taxon>Mucoromycotina</taxon>
        <taxon>Mucoromycetes</taxon>
        <taxon>Mucorales</taxon>
        <taxon>Phycomycetaceae</taxon>
        <taxon>Phycomyces</taxon>
    </lineage>
</organism>
<accession>A0ABR3BC04</accession>
<feature type="compositionally biased region" description="Basic and acidic residues" evidence="1">
    <location>
        <begin position="134"/>
        <end position="151"/>
    </location>
</feature>
<evidence type="ECO:0000313" key="3">
    <source>
        <dbReference type="Proteomes" id="UP001448207"/>
    </source>
</evidence>